<sequence length="100" mass="11304">MSPVKRESSSTPSLEDIKPKVPSTPKKAKNLPKKDSSSPDKTRKAPEAWTNEEDAIFIEIIDRVLKAGLYQEVKMDGRLQRENQAVRAHLTAFMNKLKRG</sequence>
<dbReference type="Proteomes" id="UP000094020">
    <property type="component" value="Chromosome 5"/>
</dbReference>
<protein>
    <recommendedName>
        <fullName evidence="5">Myb-like domain-containing protein</fullName>
    </recommendedName>
</protein>
<dbReference type="EMBL" id="KI894011">
    <property type="protein sequence ID" value="OCF49918.1"/>
    <property type="molecule type" value="Genomic_DNA"/>
</dbReference>
<accession>A0A1B9I376</accession>
<dbReference type="AlphaFoldDB" id="A0A1B9I376"/>
<name>A0A1B9I376_9TREE</name>
<dbReference type="RefSeq" id="XP_019011137.1">
    <property type="nucleotide sequence ID" value="XM_019156179.1"/>
</dbReference>
<reference evidence="3" key="2">
    <citation type="submission" date="2013-07" db="EMBL/GenBank/DDBJ databases">
        <authorList>
            <consortium name="The Broad Institute Genome Sequencing Platform"/>
            <person name="Cuomo C."/>
            <person name="Litvintseva A."/>
            <person name="Chen Y."/>
            <person name="Heitman J."/>
            <person name="Sun S."/>
            <person name="Springer D."/>
            <person name="Dromer F."/>
            <person name="Young S.K."/>
            <person name="Zeng Q."/>
            <person name="Gargeya S."/>
            <person name="Fitzgerald M."/>
            <person name="Abouelleil A."/>
            <person name="Alvarado L."/>
            <person name="Berlin A.M."/>
            <person name="Chapman S.B."/>
            <person name="Dewar J."/>
            <person name="Goldberg J."/>
            <person name="Griggs A."/>
            <person name="Gujja S."/>
            <person name="Hansen M."/>
            <person name="Howarth C."/>
            <person name="Imamovic A."/>
            <person name="Larimer J."/>
            <person name="McCowan C."/>
            <person name="Murphy C."/>
            <person name="Pearson M."/>
            <person name="Priest M."/>
            <person name="Roberts A."/>
            <person name="Saif S."/>
            <person name="Shea T."/>
            <person name="Sykes S."/>
            <person name="Wortman J."/>
            <person name="Nusbaum C."/>
            <person name="Birren B."/>
        </authorList>
    </citation>
    <scope>NUCLEOTIDE SEQUENCE</scope>
    <source>
        <strain evidence="3">CBS 10737</strain>
    </source>
</reference>
<dbReference type="EMBL" id="CP144523">
    <property type="protein sequence ID" value="WWC70033.1"/>
    <property type="molecule type" value="Genomic_DNA"/>
</dbReference>
<evidence type="ECO:0000313" key="2">
    <source>
        <dbReference type="EMBL" id="OCF49918.1"/>
    </source>
</evidence>
<feature type="region of interest" description="Disordered" evidence="1">
    <location>
        <begin position="1"/>
        <end position="49"/>
    </location>
</feature>
<evidence type="ECO:0000313" key="3">
    <source>
        <dbReference type="EMBL" id="WWC70033.1"/>
    </source>
</evidence>
<gene>
    <name evidence="2" type="ORF">I206_04449</name>
    <name evidence="3" type="ORF">I206_103977</name>
</gene>
<dbReference type="KEGG" id="kpin:30172818"/>
<proteinExistence type="predicted"/>
<dbReference type="GeneID" id="30172818"/>
<reference evidence="2" key="1">
    <citation type="submission" date="2013-07" db="EMBL/GenBank/DDBJ databases">
        <title>The Genome Sequence of Cryptococcus pinus CBS10737.</title>
        <authorList>
            <consortium name="The Broad Institute Genome Sequencing Platform"/>
            <person name="Cuomo C."/>
            <person name="Litvintseva A."/>
            <person name="Chen Y."/>
            <person name="Heitman J."/>
            <person name="Sun S."/>
            <person name="Springer D."/>
            <person name="Dromer F."/>
            <person name="Young S.K."/>
            <person name="Zeng Q."/>
            <person name="Gargeya S."/>
            <person name="Fitzgerald M."/>
            <person name="Abouelleil A."/>
            <person name="Alvarado L."/>
            <person name="Berlin A.M."/>
            <person name="Chapman S.B."/>
            <person name="Dewar J."/>
            <person name="Goldberg J."/>
            <person name="Griggs A."/>
            <person name="Gujja S."/>
            <person name="Hansen M."/>
            <person name="Howarth C."/>
            <person name="Imamovic A."/>
            <person name="Larimer J."/>
            <person name="McCowan C."/>
            <person name="Murphy C."/>
            <person name="Pearson M."/>
            <person name="Priest M."/>
            <person name="Roberts A."/>
            <person name="Saif S."/>
            <person name="Shea T."/>
            <person name="Sykes S."/>
            <person name="Wortman J."/>
            <person name="Nusbaum C."/>
            <person name="Birren B."/>
        </authorList>
    </citation>
    <scope>NUCLEOTIDE SEQUENCE [LARGE SCALE GENOMIC DNA]</scope>
    <source>
        <strain evidence="2">CBS 10737</strain>
    </source>
</reference>
<dbReference type="OrthoDB" id="2595994at2759"/>
<reference evidence="3" key="4">
    <citation type="submission" date="2024-02" db="EMBL/GenBank/DDBJ databases">
        <title>Comparative genomics of Cryptococcus and Kwoniella reveals pathogenesis evolution and contrasting modes of karyotype evolution via chromosome fusion or intercentromeric recombination.</title>
        <authorList>
            <person name="Coelho M.A."/>
            <person name="David-Palma M."/>
            <person name="Shea T."/>
            <person name="Bowers K."/>
            <person name="McGinley-Smith S."/>
            <person name="Mohammad A.W."/>
            <person name="Gnirke A."/>
            <person name="Yurkov A.M."/>
            <person name="Nowrousian M."/>
            <person name="Sun S."/>
            <person name="Cuomo C.A."/>
            <person name="Heitman J."/>
        </authorList>
    </citation>
    <scope>NUCLEOTIDE SEQUENCE</scope>
    <source>
        <strain evidence="3">CBS 10737</strain>
    </source>
</reference>
<evidence type="ECO:0008006" key="5">
    <source>
        <dbReference type="Google" id="ProtNLM"/>
    </source>
</evidence>
<organism evidence="2">
    <name type="scientific">Kwoniella pini CBS 10737</name>
    <dbReference type="NCBI Taxonomy" id="1296096"/>
    <lineage>
        <taxon>Eukaryota</taxon>
        <taxon>Fungi</taxon>
        <taxon>Dikarya</taxon>
        <taxon>Basidiomycota</taxon>
        <taxon>Agaricomycotina</taxon>
        <taxon>Tremellomycetes</taxon>
        <taxon>Tremellales</taxon>
        <taxon>Cryptococcaceae</taxon>
        <taxon>Kwoniella</taxon>
    </lineage>
</organism>
<keyword evidence="4" id="KW-1185">Reference proteome</keyword>
<feature type="compositionally biased region" description="Basic and acidic residues" evidence="1">
    <location>
        <begin position="32"/>
        <end position="46"/>
    </location>
</feature>
<evidence type="ECO:0000313" key="4">
    <source>
        <dbReference type="Proteomes" id="UP000094020"/>
    </source>
</evidence>
<reference evidence="2" key="3">
    <citation type="submission" date="2016-07" db="EMBL/GenBank/DDBJ databases">
        <title>Evolution of pathogenesis and genome organization in the Tremellales.</title>
        <authorList>
            <person name="Cuomo C."/>
            <person name="Litvintseva A."/>
            <person name="Heitman J."/>
            <person name="Chen Y."/>
            <person name="Sun S."/>
            <person name="Springer D."/>
            <person name="Dromer F."/>
            <person name="Young S."/>
            <person name="Zeng Q."/>
            <person name="Chapman S."/>
            <person name="Gujja S."/>
            <person name="Saif S."/>
            <person name="Birren B."/>
        </authorList>
    </citation>
    <scope>NUCLEOTIDE SEQUENCE</scope>
    <source>
        <strain evidence="2">CBS 10737</strain>
    </source>
</reference>
<evidence type="ECO:0000256" key="1">
    <source>
        <dbReference type="SAM" id="MobiDB-lite"/>
    </source>
</evidence>